<dbReference type="EMBL" id="JRES01001560">
    <property type="protein sequence ID" value="KNC22060.1"/>
    <property type="molecule type" value="Genomic_DNA"/>
</dbReference>
<feature type="non-terminal residue" evidence="1">
    <location>
        <position position="1"/>
    </location>
</feature>
<organism evidence="1 3">
    <name type="scientific">Lucilia cuprina</name>
    <name type="common">Green bottle fly</name>
    <name type="synonym">Australian sheep blowfly</name>
    <dbReference type="NCBI Taxonomy" id="7375"/>
    <lineage>
        <taxon>Eukaryota</taxon>
        <taxon>Metazoa</taxon>
        <taxon>Ecdysozoa</taxon>
        <taxon>Arthropoda</taxon>
        <taxon>Hexapoda</taxon>
        <taxon>Insecta</taxon>
        <taxon>Pterygota</taxon>
        <taxon>Neoptera</taxon>
        <taxon>Endopterygota</taxon>
        <taxon>Diptera</taxon>
        <taxon>Brachycera</taxon>
        <taxon>Muscomorpha</taxon>
        <taxon>Oestroidea</taxon>
        <taxon>Calliphoridae</taxon>
        <taxon>Luciliinae</taxon>
        <taxon>Lucilia</taxon>
    </lineage>
</organism>
<dbReference type="OrthoDB" id="6381660at2759"/>
<gene>
    <name evidence="1" type="ORF">FF38_05364</name>
    <name evidence="2" type="ORF">FF38_13801</name>
</gene>
<dbReference type="SUPFAM" id="SSF49265">
    <property type="entry name" value="Fibronectin type III"/>
    <property type="match status" value="1"/>
</dbReference>
<evidence type="ECO:0000313" key="1">
    <source>
        <dbReference type="EMBL" id="KNC22060.1"/>
    </source>
</evidence>
<dbReference type="STRING" id="7375.A0A0L0BPP6"/>
<protein>
    <submittedName>
        <fullName evidence="1">Cytokine receptor</fullName>
    </submittedName>
</protein>
<dbReference type="InterPro" id="IPR013783">
    <property type="entry name" value="Ig-like_fold"/>
</dbReference>
<feature type="non-terminal residue" evidence="1">
    <location>
        <position position="189"/>
    </location>
</feature>
<comment type="caution">
    <text evidence="1">The sequence shown here is derived from an EMBL/GenBank/DDBJ whole genome shotgun (WGS) entry which is preliminary data.</text>
</comment>
<sequence length="189" mass="21801">TLPDRLEIEINSSANITCRINPSKFGGNVNSSSLYFEQEDTKHIVPNDNIHILNDTTIVFMLRNATEQDRYYICKIGTKGIGITHVSVGTAPLDITDFKCRGYDYTYMVCNFTKPHNVLLTHYNLSYTAQSPNYIQTCHLEMQQNQGICNLTMDKNNYRPNYEFYNFTLKGQNEVGVNVQSFWINHYES</sequence>
<dbReference type="EMBL" id="JRES01001000">
    <property type="protein sequence ID" value="KNC26247.1"/>
    <property type="molecule type" value="Genomic_DNA"/>
</dbReference>
<evidence type="ECO:0000313" key="2">
    <source>
        <dbReference type="EMBL" id="KNC26247.1"/>
    </source>
</evidence>
<reference evidence="1 3" key="1">
    <citation type="journal article" date="2015" name="Nat. Commun.">
        <title>Lucilia cuprina genome unlocks parasitic fly biology to underpin future interventions.</title>
        <authorList>
            <person name="Anstead C.A."/>
            <person name="Korhonen P.K."/>
            <person name="Young N.D."/>
            <person name="Hall R.S."/>
            <person name="Jex A.R."/>
            <person name="Murali S.C."/>
            <person name="Hughes D.S."/>
            <person name="Lee S.F."/>
            <person name="Perry T."/>
            <person name="Stroehlein A.J."/>
            <person name="Ansell B.R."/>
            <person name="Breugelmans B."/>
            <person name="Hofmann A."/>
            <person name="Qu J."/>
            <person name="Dugan S."/>
            <person name="Lee S.L."/>
            <person name="Chao H."/>
            <person name="Dinh H."/>
            <person name="Han Y."/>
            <person name="Doddapaneni H.V."/>
            <person name="Worley K.C."/>
            <person name="Muzny D.M."/>
            <person name="Ioannidis P."/>
            <person name="Waterhouse R.M."/>
            <person name="Zdobnov E.M."/>
            <person name="James P.J."/>
            <person name="Bagnall N.H."/>
            <person name="Kotze A.C."/>
            <person name="Gibbs R.A."/>
            <person name="Richards S."/>
            <person name="Batterham P."/>
            <person name="Gasser R.B."/>
        </authorList>
    </citation>
    <scope>NUCLEOTIDE SEQUENCE [LARGE SCALE GENOMIC DNA]</scope>
    <source>
        <strain evidence="1 3">LS</strain>
        <tissue evidence="1">Full body</tissue>
    </source>
</reference>
<proteinExistence type="predicted"/>
<dbReference type="AlphaFoldDB" id="A0A0L0BPP6"/>
<dbReference type="InterPro" id="IPR036116">
    <property type="entry name" value="FN3_sf"/>
</dbReference>
<dbReference type="Gene3D" id="2.60.40.10">
    <property type="entry name" value="Immunoglobulins"/>
    <property type="match status" value="2"/>
</dbReference>
<keyword evidence="3" id="KW-1185">Reference proteome</keyword>
<keyword evidence="1" id="KW-0675">Receptor</keyword>
<name>A0A0L0BPP6_LUCCU</name>
<evidence type="ECO:0000313" key="3">
    <source>
        <dbReference type="Proteomes" id="UP000037069"/>
    </source>
</evidence>
<dbReference type="Proteomes" id="UP000037069">
    <property type="component" value="Unassembled WGS sequence"/>
</dbReference>
<accession>A0A0L0BPP6</accession>